<accession>A0A3M7R068</accession>
<reference evidence="1 2" key="1">
    <citation type="journal article" date="2018" name="Sci. Rep.">
        <title>Genomic signatures of local adaptation to the degree of environmental predictability in rotifers.</title>
        <authorList>
            <person name="Franch-Gras L."/>
            <person name="Hahn C."/>
            <person name="Garcia-Roger E.M."/>
            <person name="Carmona M.J."/>
            <person name="Serra M."/>
            <person name="Gomez A."/>
        </authorList>
    </citation>
    <scope>NUCLEOTIDE SEQUENCE [LARGE SCALE GENOMIC DNA]</scope>
    <source>
        <strain evidence="1">HYR1</strain>
    </source>
</reference>
<protein>
    <submittedName>
        <fullName evidence="1">Uncharacterized protein</fullName>
    </submittedName>
</protein>
<proteinExistence type="predicted"/>
<sequence length="76" mass="8802">MFAADTTISISDKVVETTLKKKVKIDLNFTKLLYKSNASNLSIKLEVNCFSEINDVLDIEFQHRIFERMGILKYKT</sequence>
<dbReference type="AlphaFoldDB" id="A0A3M7R068"/>
<dbReference type="Proteomes" id="UP000276133">
    <property type="component" value="Unassembled WGS sequence"/>
</dbReference>
<evidence type="ECO:0000313" key="1">
    <source>
        <dbReference type="EMBL" id="RNA16977.1"/>
    </source>
</evidence>
<name>A0A3M7R068_BRAPC</name>
<gene>
    <name evidence="1" type="ORF">BpHYR1_043145</name>
</gene>
<dbReference type="EMBL" id="REGN01004562">
    <property type="protein sequence ID" value="RNA16977.1"/>
    <property type="molecule type" value="Genomic_DNA"/>
</dbReference>
<organism evidence="1 2">
    <name type="scientific">Brachionus plicatilis</name>
    <name type="common">Marine rotifer</name>
    <name type="synonym">Brachionus muelleri</name>
    <dbReference type="NCBI Taxonomy" id="10195"/>
    <lineage>
        <taxon>Eukaryota</taxon>
        <taxon>Metazoa</taxon>
        <taxon>Spiralia</taxon>
        <taxon>Gnathifera</taxon>
        <taxon>Rotifera</taxon>
        <taxon>Eurotatoria</taxon>
        <taxon>Monogononta</taxon>
        <taxon>Pseudotrocha</taxon>
        <taxon>Ploima</taxon>
        <taxon>Brachionidae</taxon>
        <taxon>Brachionus</taxon>
    </lineage>
</organism>
<evidence type="ECO:0000313" key="2">
    <source>
        <dbReference type="Proteomes" id="UP000276133"/>
    </source>
</evidence>
<comment type="caution">
    <text evidence="1">The sequence shown here is derived from an EMBL/GenBank/DDBJ whole genome shotgun (WGS) entry which is preliminary data.</text>
</comment>
<keyword evidence="2" id="KW-1185">Reference proteome</keyword>